<feature type="region of interest" description="Disordered" evidence="1">
    <location>
        <begin position="1"/>
        <end position="24"/>
    </location>
</feature>
<dbReference type="SUPFAM" id="SSF48371">
    <property type="entry name" value="ARM repeat"/>
    <property type="match status" value="1"/>
</dbReference>
<proteinExistence type="predicted"/>
<accession>A0A8S1H2G5</accession>
<dbReference type="Proteomes" id="UP000835052">
    <property type="component" value="Unassembled WGS sequence"/>
</dbReference>
<dbReference type="GO" id="GO:0005634">
    <property type="term" value="C:nucleus"/>
    <property type="evidence" value="ECO:0007669"/>
    <property type="project" value="InterPro"/>
</dbReference>
<evidence type="ECO:0000313" key="3">
    <source>
        <dbReference type="Proteomes" id="UP000835052"/>
    </source>
</evidence>
<evidence type="ECO:0000313" key="2">
    <source>
        <dbReference type="EMBL" id="CAD6189537.1"/>
    </source>
</evidence>
<dbReference type="AlphaFoldDB" id="A0A8S1H2G5"/>
<dbReference type="InterPro" id="IPR024741">
    <property type="entry name" value="Condensin2_G2"/>
</dbReference>
<dbReference type="GO" id="GO:0000070">
    <property type="term" value="P:mitotic sister chromatid segregation"/>
    <property type="evidence" value="ECO:0007669"/>
    <property type="project" value="TreeGrafter"/>
</dbReference>
<reference evidence="2" key="1">
    <citation type="submission" date="2020-10" db="EMBL/GenBank/DDBJ databases">
        <authorList>
            <person name="Kikuchi T."/>
        </authorList>
    </citation>
    <scope>NUCLEOTIDE SEQUENCE</scope>
    <source>
        <strain evidence="2">NKZ352</strain>
    </source>
</reference>
<dbReference type="OrthoDB" id="10062843at2759"/>
<comment type="caution">
    <text evidence="2">The sequence shown here is derived from an EMBL/GenBank/DDBJ whole genome shotgun (WGS) entry which is preliminary data.</text>
</comment>
<keyword evidence="3" id="KW-1185">Reference proteome</keyword>
<dbReference type="PANTHER" id="PTHR16199">
    <property type="entry name" value="CONDENSIN-2 COMPLEX SUBUNIT G2"/>
    <property type="match status" value="1"/>
</dbReference>
<dbReference type="InterPro" id="IPR016024">
    <property type="entry name" value="ARM-type_fold"/>
</dbReference>
<gene>
    <name evidence="2" type="ORF">CAUJ_LOCUS5456</name>
</gene>
<dbReference type="Pfam" id="PF12422">
    <property type="entry name" value="Condensin2nSMC"/>
    <property type="match status" value="1"/>
</dbReference>
<dbReference type="PANTHER" id="PTHR16199:SF4">
    <property type="entry name" value="CONDENSIN-2 COMPLEX SUBUNIT G2"/>
    <property type="match status" value="1"/>
</dbReference>
<sequence length="1031" mass="117928">MPLSDITNVDSSDSDDPVPTNPIKNLILKETRPKSNLSDDDMLELFQKTFQMVGKKGHKSLVRQLWAGYDVVEHVGLFHKRDMQKALYDPAFISCPEGIKLVARFVPQIGVRQTLNLIRRAILNKATEAHCRNYGQLALTNYFMSEVADEAVRCPEPFCKRYYDMLVAFSNEKASKPELDMTFGAQVMFILDNNMSVPNNVVRLNAERLFFLVFPLIHQDEEERQYSLSKQFEYVKKMLLDDCYILRAEAVRQTLKLLADFWNLFPPNIVDDLVKDRCIPVRLAIYEGMQFLIVVPGCANALEVALKVICPRGINDSNAKVRKAAAALLAIIRKHRFIKLTDVVTKPEMMARLAIEQDDEVAKELVRALYITCDPEKETFDVVVYKYVQTLANVSRMAALNYFRLVYDLKLLNMETAVGYISRMTKFAYRIIRKNGKTGELLTDEDPKLISAKLFLDCAAVLSHSIRKDLSEVTDPKIKVATASLISMQSKLVNNLLEEYKNSSLVGTLTMLVSWFPRKHLQDLAMECLEILDEPDLTADHVSIYAEVVANFDIGLLFKKIKKDLAISPDDLTFNKLSPVPKRNKKADKDSTPVQKFTRSVNLLKFVLRDFTSNSYITSNSSDCLSHLEEFYEKLEIVKSVIASRILGKELLVPDKLLFVAFEIRQLLPALIFKCQAEAKQYCAKKEPFVENMCADLDWYNKMTGIARTQFGGDDDVCIDITDFFISLTKTLFHVSEVMLSAYNFNEILVPKPEKEDGNSSTASMDSTNEEDLISYPEKISIIILSFCQKFSPSDLLIPVIRMATVLSEFEYREHHHNVKKVMTYWPKWFTACFERGEVLDEKETPEALRAFWKAFSRTECFDSDAQHCVINYIVITLIKTLIDVAEEEMTDPRGQDYQIPKNISWLIHKFLIREKDVPQKIHKLIGTLVVGNDYLHDEGLSLDMLLVRLGAAAQMAILCDPKLFPVKKRETPSETVQDVLNIIDEETQKIAEKAADDDEEVNRRVQEVNEILRKPQKMPFAEEEEERGNS</sequence>
<name>A0A8S1H2G5_9PELO</name>
<evidence type="ECO:0000256" key="1">
    <source>
        <dbReference type="SAM" id="MobiDB-lite"/>
    </source>
</evidence>
<dbReference type="EMBL" id="CAJGYM010000011">
    <property type="protein sequence ID" value="CAD6189537.1"/>
    <property type="molecule type" value="Genomic_DNA"/>
</dbReference>
<organism evidence="2 3">
    <name type="scientific">Caenorhabditis auriculariae</name>
    <dbReference type="NCBI Taxonomy" id="2777116"/>
    <lineage>
        <taxon>Eukaryota</taxon>
        <taxon>Metazoa</taxon>
        <taxon>Ecdysozoa</taxon>
        <taxon>Nematoda</taxon>
        <taxon>Chromadorea</taxon>
        <taxon>Rhabditida</taxon>
        <taxon>Rhabditina</taxon>
        <taxon>Rhabditomorpha</taxon>
        <taxon>Rhabditoidea</taxon>
        <taxon>Rhabditidae</taxon>
        <taxon>Peloderinae</taxon>
        <taxon>Caenorhabditis</taxon>
    </lineage>
</organism>
<dbReference type="GO" id="GO:0000796">
    <property type="term" value="C:condensin complex"/>
    <property type="evidence" value="ECO:0007669"/>
    <property type="project" value="TreeGrafter"/>
</dbReference>
<protein>
    <submittedName>
        <fullName evidence="2">Uncharacterized protein</fullName>
    </submittedName>
</protein>